<evidence type="ECO:0000256" key="1">
    <source>
        <dbReference type="ARBA" id="ARBA00004123"/>
    </source>
</evidence>
<keyword evidence="4" id="KW-0156">Chromatin regulator</keyword>
<name>A0A915KQI6_ROMCU</name>
<evidence type="ECO:0000256" key="7">
    <source>
        <dbReference type="ARBA" id="ARBA00023163"/>
    </source>
</evidence>
<protein>
    <recommendedName>
        <fullName evidence="3">Chromatin modification-related protein MEAF6</fullName>
    </recommendedName>
</protein>
<evidence type="ECO:0000313" key="12">
    <source>
        <dbReference type="Proteomes" id="UP000887565"/>
    </source>
</evidence>
<evidence type="ECO:0000256" key="2">
    <source>
        <dbReference type="ARBA" id="ARBA00010916"/>
    </source>
</evidence>
<proteinExistence type="inferred from homology"/>
<feature type="region of interest" description="Disordered" evidence="11">
    <location>
        <begin position="72"/>
        <end position="151"/>
    </location>
</feature>
<dbReference type="WBParaSite" id="nRc.2.0.1.t40734-RA">
    <property type="protein sequence ID" value="nRc.2.0.1.t40734-RA"/>
    <property type="gene ID" value="nRc.2.0.1.g40734"/>
</dbReference>
<dbReference type="InterPro" id="IPR015418">
    <property type="entry name" value="Eaf6"/>
</dbReference>
<keyword evidence="8" id="KW-0539">Nucleus</keyword>
<evidence type="ECO:0000313" key="13">
    <source>
        <dbReference type="WBParaSite" id="nRc.2.0.1.t40734-RA"/>
    </source>
</evidence>
<keyword evidence="12" id="KW-1185">Reference proteome</keyword>
<feature type="coiled-coil region" evidence="10">
    <location>
        <begin position="6"/>
        <end position="33"/>
    </location>
</feature>
<keyword evidence="5 9" id="KW-0805">Transcription regulation</keyword>
<evidence type="ECO:0000256" key="6">
    <source>
        <dbReference type="ARBA" id="ARBA00023054"/>
    </source>
</evidence>
<keyword evidence="6 10" id="KW-0175">Coiled coil</keyword>
<feature type="compositionally biased region" description="Acidic residues" evidence="11">
    <location>
        <begin position="85"/>
        <end position="101"/>
    </location>
</feature>
<evidence type="ECO:0000256" key="8">
    <source>
        <dbReference type="ARBA" id="ARBA00023242"/>
    </source>
</evidence>
<sequence>MAKNSEKTYKAELAELVKRRAEIQETLSALERQIYAFEGSYLEETSQYGNVIKGWDRYLAVQPPSKYRSIVKKAFNNPEHKTDEDANEAEDVDVNADDNTSESDRSQTFKSEIVNGHSSHSKVSGHKPSAAHSKSSKRHNHDEPTRKRSKK</sequence>
<evidence type="ECO:0000256" key="4">
    <source>
        <dbReference type="ARBA" id="ARBA00022853"/>
    </source>
</evidence>
<dbReference type="Proteomes" id="UP000887565">
    <property type="component" value="Unplaced"/>
</dbReference>
<dbReference type="GO" id="GO:0005634">
    <property type="term" value="C:nucleus"/>
    <property type="evidence" value="ECO:0007669"/>
    <property type="project" value="UniProtKB-SubCell"/>
</dbReference>
<dbReference type="GO" id="GO:0006325">
    <property type="term" value="P:chromatin organization"/>
    <property type="evidence" value="ECO:0007669"/>
    <property type="project" value="UniProtKB-KW"/>
</dbReference>
<reference evidence="13" key="1">
    <citation type="submission" date="2022-11" db="UniProtKB">
        <authorList>
            <consortium name="WormBaseParasite"/>
        </authorList>
    </citation>
    <scope>IDENTIFICATION</scope>
</reference>
<comment type="subcellular location">
    <subcellularLocation>
        <location evidence="1">Nucleus</location>
    </subcellularLocation>
</comment>
<evidence type="ECO:0000256" key="11">
    <source>
        <dbReference type="SAM" id="MobiDB-lite"/>
    </source>
</evidence>
<dbReference type="PANTHER" id="PTHR13476">
    <property type="entry name" value="CHROMATIN MODIFICATION-RELATED PROTEIN MEAF6"/>
    <property type="match status" value="1"/>
</dbReference>
<evidence type="ECO:0000256" key="5">
    <source>
        <dbReference type="ARBA" id="ARBA00023015"/>
    </source>
</evidence>
<comment type="similarity">
    <text evidence="2 9">Belongs to the EAF6 family.</text>
</comment>
<accession>A0A915KQI6</accession>
<dbReference type="AlphaFoldDB" id="A0A915KQI6"/>
<dbReference type="GO" id="GO:0000123">
    <property type="term" value="C:histone acetyltransferase complex"/>
    <property type="evidence" value="ECO:0007669"/>
    <property type="project" value="InterPro"/>
</dbReference>
<evidence type="ECO:0000256" key="10">
    <source>
        <dbReference type="SAM" id="Coils"/>
    </source>
</evidence>
<evidence type="ECO:0000256" key="9">
    <source>
        <dbReference type="RuleBase" id="RU368022"/>
    </source>
</evidence>
<evidence type="ECO:0000256" key="3">
    <source>
        <dbReference type="ARBA" id="ARBA00019141"/>
    </source>
</evidence>
<dbReference type="Pfam" id="PF09340">
    <property type="entry name" value="NuA4"/>
    <property type="match status" value="1"/>
</dbReference>
<organism evidence="12 13">
    <name type="scientific">Romanomermis culicivorax</name>
    <name type="common">Nematode worm</name>
    <dbReference type="NCBI Taxonomy" id="13658"/>
    <lineage>
        <taxon>Eukaryota</taxon>
        <taxon>Metazoa</taxon>
        <taxon>Ecdysozoa</taxon>
        <taxon>Nematoda</taxon>
        <taxon>Enoplea</taxon>
        <taxon>Dorylaimia</taxon>
        <taxon>Mermithida</taxon>
        <taxon>Mermithoidea</taxon>
        <taxon>Mermithidae</taxon>
        <taxon>Romanomermis</taxon>
    </lineage>
</organism>
<feature type="compositionally biased region" description="Basic and acidic residues" evidence="11">
    <location>
        <begin position="140"/>
        <end position="151"/>
    </location>
</feature>
<keyword evidence="7 9" id="KW-0804">Transcription</keyword>